<keyword evidence="2" id="KW-1185">Reference proteome</keyword>
<sequence length="231" mass="26355">MQQNIYETTNGAYKQKNPNWHIEDSSWKASQIMSMLNRNNLHPQTITEIGCGAGEILHQLYLRLPTDTIFEGYEISPDAYALSVSRANERLSFNLSDMSEVTAPTDLLLMMDVFEHVEDYIGFIRSCKDKARYKIFHIPLDISVLALFRGTIMKTREKVGHLHYYTKETAIATIKDCGYTIIDHFYTPSGVQLSRSFKSKIAKLPRILLYNINKDFAVTLLGGHSLLVLAE</sequence>
<accession>A0ABR7TUY8</accession>
<organism evidence="1 2">
    <name type="scientific">Chitinophaga qingshengii</name>
    <dbReference type="NCBI Taxonomy" id="1569794"/>
    <lineage>
        <taxon>Bacteria</taxon>
        <taxon>Pseudomonadati</taxon>
        <taxon>Bacteroidota</taxon>
        <taxon>Chitinophagia</taxon>
        <taxon>Chitinophagales</taxon>
        <taxon>Chitinophagaceae</taxon>
        <taxon>Chitinophaga</taxon>
    </lineage>
</organism>
<name>A0ABR7TUY8_9BACT</name>
<dbReference type="EMBL" id="JACVFC010000004">
    <property type="protein sequence ID" value="MBC9933813.1"/>
    <property type="molecule type" value="Genomic_DNA"/>
</dbReference>
<reference evidence="1 2" key="1">
    <citation type="submission" date="2020-09" db="EMBL/GenBank/DDBJ databases">
        <title>Genome sequences of type strains of Chitinophaga qingshengii and Chitinophaga varians.</title>
        <authorList>
            <person name="Kittiwongwattana C."/>
        </authorList>
    </citation>
    <scope>NUCLEOTIDE SEQUENCE [LARGE SCALE GENOMIC DNA]</scope>
    <source>
        <strain evidence="1 2">JCM 30026</strain>
    </source>
</reference>
<dbReference type="Proteomes" id="UP000659124">
    <property type="component" value="Unassembled WGS sequence"/>
</dbReference>
<dbReference type="Pfam" id="PF13489">
    <property type="entry name" value="Methyltransf_23"/>
    <property type="match status" value="1"/>
</dbReference>
<dbReference type="SUPFAM" id="SSF53335">
    <property type="entry name" value="S-adenosyl-L-methionine-dependent methyltransferases"/>
    <property type="match status" value="1"/>
</dbReference>
<protein>
    <submittedName>
        <fullName evidence="1">Methylase</fullName>
    </submittedName>
</protein>
<dbReference type="GO" id="GO:0032259">
    <property type="term" value="P:methylation"/>
    <property type="evidence" value="ECO:0007669"/>
    <property type="project" value="UniProtKB-KW"/>
</dbReference>
<evidence type="ECO:0000313" key="2">
    <source>
        <dbReference type="Proteomes" id="UP000659124"/>
    </source>
</evidence>
<keyword evidence="1" id="KW-0808">Transferase</keyword>
<dbReference type="GO" id="GO:0008168">
    <property type="term" value="F:methyltransferase activity"/>
    <property type="evidence" value="ECO:0007669"/>
    <property type="project" value="UniProtKB-KW"/>
</dbReference>
<gene>
    <name evidence="1" type="ORF">ICL07_25705</name>
</gene>
<proteinExistence type="predicted"/>
<dbReference type="Gene3D" id="3.40.50.150">
    <property type="entry name" value="Vaccinia Virus protein VP39"/>
    <property type="match status" value="1"/>
</dbReference>
<dbReference type="InterPro" id="IPR029063">
    <property type="entry name" value="SAM-dependent_MTases_sf"/>
</dbReference>
<evidence type="ECO:0000313" key="1">
    <source>
        <dbReference type="EMBL" id="MBC9933813.1"/>
    </source>
</evidence>
<dbReference type="RefSeq" id="WP_188090928.1">
    <property type="nucleotide sequence ID" value="NZ_JACVFC010000004.1"/>
</dbReference>
<keyword evidence="1" id="KW-0489">Methyltransferase</keyword>
<comment type="caution">
    <text evidence="1">The sequence shown here is derived from an EMBL/GenBank/DDBJ whole genome shotgun (WGS) entry which is preliminary data.</text>
</comment>